<reference evidence="10 11" key="1">
    <citation type="journal article" date="2023" name="Genes (Basel)">
        <title>Chromosome-Level Genome Assembly and Circadian Gene Repertoire of the Patagonia Blennie Eleginops maclovinus-The Closest Ancestral Proxy of Antarctic Cryonotothenioids.</title>
        <authorList>
            <person name="Cheng C.C."/>
            <person name="Rivera-Colon A.G."/>
            <person name="Minhas B.F."/>
            <person name="Wilson L."/>
            <person name="Rayamajhi N."/>
            <person name="Vargas-Chacoff L."/>
            <person name="Catchen J.M."/>
        </authorList>
    </citation>
    <scope>NUCLEOTIDE SEQUENCE [LARGE SCALE GENOMIC DNA]</scope>
    <source>
        <strain evidence="10">JMC-PN-2008</strain>
    </source>
</reference>
<dbReference type="GO" id="GO:0005634">
    <property type="term" value="C:nucleus"/>
    <property type="evidence" value="ECO:0007669"/>
    <property type="project" value="UniProtKB-SubCell"/>
</dbReference>
<evidence type="ECO:0000256" key="9">
    <source>
        <dbReference type="SAM" id="MobiDB-lite"/>
    </source>
</evidence>
<evidence type="ECO:0000256" key="2">
    <source>
        <dbReference type="ARBA" id="ARBA00004123"/>
    </source>
</evidence>
<evidence type="ECO:0000256" key="1">
    <source>
        <dbReference type="ARBA" id="ARBA00003228"/>
    </source>
</evidence>
<dbReference type="Proteomes" id="UP001346869">
    <property type="component" value="Unassembled WGS sequence"/>
</dbReference>
<evidence type="ECO:0000256" key="3">
    <source>
        <dbReference type="ARBA" id="ARBA00010314"/>
    </source>
</evidence>
<keyword evidence="11" id="KW-1185">Reference proteome</keyword>
<evidence type="ECO:0000256" key="7">
    <source>
        <dbReference type="ARBA" id="ARBA00023242"/>
    </source>
</evidence>
<dbReference type="GO" id="GO:0006357">
    <property type="term" value="P:regulation of transcription by RNA polymerase II"/>
    <property type="evidence" value="ECO:0007669"/>
    <property type="project" value="TreeGrafter"/>
</dbReference>
<comment type="similarity">
    <text evidence="3">Belongs to the TADA1 family.</text>
</comment>
<accession>A0AAN7XCK5</accession>
<dbReference type="GO" id="GO:0000124">
    <property type="term" value="C:SAGA complex"/>
    <property type="evidence" value="ECO:0007669"/>
    <property type="project" value="TreeGrafter"/>
</dbReference>
<dbReference type="PANTHER" id="PTHR21277">
    <property type="entry name" value="TRANSCRIPTIONAL ADAPTER 1"/>
    <property type="match status" value="1"/>
</dbReference>
<protein>
    <recommendedName>
        <fullName evidence="4">Transcriptional adapter 1</fullName>
    </recommendedName>
    <alternativeName>
        <fullName evidence="8">Transcriptional adapter 1-like protein</fullName>
    </alternativeName>
</protein>
<evidence type="ECO:0000256" key="4">
    <source>
        <dbReference type="ARBA" id="ARBA00018547"/>
    </source>
</evidence>
<proteinExistence type="inferred from homology"/>
<dbReference type="InterPro" id="IPR024738">
    <property type="entry name" value="Hfi1/Tada1"/>
</dbReference>
<keyword evidence="6" id="KW-0804">Transcription</keyword>
<dbReference type="PANTHER" id="PTHR21277:SF5">
    <property type="entry name" value="TRANSCRIPTIONAL ADAPTER 1"/>
    <property type="match status" value="1"/>
</dbReference>
<dbReference type="GO" id="GO:0003713">
    <property type="term" value="F:transcription coactivator activity"/>
    <property type="evidence" value="ECO:0007669"/>
    <property type="project" value="TreeGrafter"/>
</dbReference>
<dbReference type="AlphaFoldDB" id="A0AAN7XCK5"/>
<evidence type="ECO:0000313" key="11">
    <source>
        <dbReference type="Proteomes" id="UP001346869"/>
    </source>
</evidence>
<comment type="subcellular location">
    <subcellularLocation>
        <location evidence="2">Nucleus</location>
    </subcellularLocation>
</comment>
<comment type="caution">
    <text evidence="10">The sequence shown here is derived from an EMBL/GenBank/DDBJ whole genome shotgun (WGS) entry which is preliminary data.</text>
</comment>
<feature type="region of interest" description="Disordered" evidence="9">
    <location>
        <begin position="116"/>
        <end position="135"/>
    </location>
</feature>
<keyword evidence="5" id="KW-0805">Transcription regulation</keyword>
<dbReference type="EMBL" id="JAUZQC010000014">
    <property type="protein sequence ID" value="KAK5859565.1"/>
    <property type="molecule type" value="Genomic_DNA"/>
</dbReference>
<evidence type="ECO:0000256" key="5">
    <source>
        <dbReference type="ARBA" id="ARBA00023015"/>
    </source>
</evidence>
<evidence type="ECO:0000313" key="10">
    <source>
        <dbReference type="EMBL" id="KAK5859565.1"/>
    </source>
</evidence>
<keyword evidence="7" id="KW-0539">Nucleus</keyword>
<reference evidence="10 11" key="2">
    <citation type="journal article" date="2023" name="Mol. Biol. Evol.">
        <title>Genomics of Secondarily Temperate Adaptation in the Only Non-Antarctic Icefish.</title>
        <authorList>
            <person name="Rivera-Colon A.G."/>
            <person name="Rayamajhi N."/>
            <person name="Minhas B.F."/>
            <person name="Madrigal G."/>
            <person name="Bilyk K.T."/>
            <person name="Yoon V."/>
            <person name="Hune M."/>
            <person name="Gregory S."/>
            <person name="Cheng C.H.C."/>
            <person name="Catchen J.M."/>
        </authorList>
    </citation>
    <scope>NUCLEOTIDE SEQUENCE [LARGE SCALE GENOMIC DNA]</scope>
    <source>
        <strain evidence="10">JMC-PN-2008</strain>
    </source>
</reference>
<name>A0AAN7XCK5_ELEMC</name>
<sequence length="336" mass="37503">MDAMAAHASELEIAKKNLTDAIGDNVKHYWANLKLWFKQKISKEEFDIEARRLLAQENVHIHNDFLLAILTRCQIIVSTPEGAGPLQWQGGSVSKPGKPKGKKKCSSRQKFDHRFQPQNPLSAAQPFSPRELGGDEEELRLSAHTLLLPTRGQLEARMMVTAFELGLDNITEDAVSSMTHAVEHHLKDVLTAVITRRKAYRLRDGRFPYAFGSDVTPQPYLKNSLAAYQNVTECPPPSASLAAGPPPQVSPDDAEQQAVHLLACSADNLPAPLPPINMFDLLEALQVHHGVMPSHTMYALNMERILSRLWHPSHEELEQDHVHRQRLAAKEGLLVC</sequence>
<dbReference type="CDD" id="cd22934">
    <property type="entry name" value="HFD_TADA1"/>
    <property type="match status" value="1"/>
</dbReference>
<dbReference type="Pfam" id="PF12767">
    <property type="entry name" value="SAGA-Tad1"/>
    <property type="match status" value="1"/>
</dbReference>
<gene>
    <name evidence="10" type="ORF">PBY51_021116</name>
</gene>
<evidence type="ECO:0000256" key="6">
    <source>
        <dbReference type="ARBA" id="ARBA00023163"/>
    </source>
</evidence>
<organism evidence="10 11">
    <name type="scientific">Eleginops maclovinus</name>
    <name type="common">Patagonian blennie</name>
    <name type="synonym">Eleginus maclovinus</name>
    <dbReference type="NCBI Taxonomy" id="56733"/>
    <lineage>
        <taxon>Eukaryota</taxon>
        <taxon>Metazoa</taxon>
        <taxon>Chordata</taxon>
        <taxon>Craniata</taxon>
        <taxon>Vertebrata</taxon>
        <taxon>Euteleostomi</taxon>
        <taxon>Actinopterygii</taxon>
        <taxon>Neopterygii</taxon>
        <taxon>Teleostei</taxon>
        <taxon>Neoteleostei</taxon>
        <taxon>Acanthomorphata</taxon>
        <taxon>Eupercaria</taxon>
        <taxon>Perciformes</taxon>
        <taxon>Notothenioidei</taxon>
        <taxon>Eleginopidae</taxon>
        <taxon>Eleginops</taxon>
    </lineage>
</organism>
<evidence type="ECO:0000256" key="8">
    <source>
        <dbReference type="ARBA" id="ARBA00029595"/>
    </source>
</evidence>
<comment type="function">
    <text evidence="1">Probably involved in transcriptional regulation.</text>
</comment>
<feature type="region of interest" description="Disordered" evidence="9">
    <location>
        <begin position="86"/>
        <end position="105"/>
    </location>
</feature>